<gene>
    <name evidence="13" type="ORF">ABK905_12625</name>
</gene>
<keyword evidence="10 11" id="KW-0998">Cell outer membrane</keyword>
<evidence type="ECO:0000256" key="10">
    <source>
        <dbReference type="ARBA" id="ARBA00023237"/>
    </source>
</evidence>
<dbReference type="EMBL" id="CP157947">
    <property type="protein sequence ID" value="XBS71883.1"/>
    <property type="molecule type" value="Genomic_DNA"/>
</dbReference>
<evidence type="ECO:0000256" key="8">
    <source>
        <dbReference type="ARBA" id="ARBA00023065"/>
    </source>
</evidence>
<keyword evidence="6" id="KW-0732">Signal</keyword>
<organism evidence="13">
    <name type="scientific">Acerihabitans sp. KWT182</name>
    <dbReference type="NCBI Taxonomy" id="3157919"/>
    <lineage>
        <taxon>Bacteria</taxon>
        <taxon>Pseudomonadati</taxon>
        <taxon>Pseudomonadota</taxon>
        <taxon>Gammaproteobacteria</taxon>
        <taxon>Enterobacterales</taxon>
        <taxon>Pectobacteriaceae</taxon>
        <taxon>Acerihabitans</taxon>
    </lineage>
</organism>
<dbReference type="InterPro" id="IPR036942">
    <property type="entry name" value="Beta-barrel_TonB_sf"/>
</dbReference>
<evidence type="ECO:0000256" key="4">
    <source>
        <dbReference type="ARBA" id="ARBA00022496"/>
    </source>
</evidence>
<dbReference type="GO" id="GO:0015344">
    <property type="term" value="F:siderophore uptake transmembrane transporter activity"/>
    <property type="evidence" value="ECO:0007669"/>
    <property type="project" value="TreeGrafter"/>
</dbReference>
<evidence type="ECO:0000256" key="2">
    <source>
        <dbReference type="ARBA" id="ARBA00022448"/>
    </source>
</evidence>
<reference evidence="13" key="1">
    <citation type="submission" date="2024-06" db="EMBL/GenBank/DDBJ databases">
        <authorList>
            <person name="Coelho C."/>
            <person name="Bento M."/>
            <person name="Garcia E."/>
            <person name="Camelo A."/>
            <person name="Brandao I."/>
            <person name="Espirito Santo C."/>
            <person name="Trovao J."/>
            <person name="Verissimo A."/>
            <person name="Costa J."/>
            <person name="Tiago I."/>
        </authorList>
    </citation>
    <scope>NUCLEOTIDE SEQUENCE</scope>
    <source>
        <strain evidence="13">KWT182</strain>
    </source>
</reference>
<dbReference type="Pfam" id="PF07715">
    <property type="entry name" value="Plug"/>
    <property type="match status" value="1"/>
</dbReference>
<dbReference type="PANTHER" id="PTHR32552:SF68">
    <property type="entry name" value="FERRICHROME OUTER MEMBRANE TRANSPORTER_PHAGE RECEPTOR"/>
    <property type="match status" value="1"/>
</dbReference>
<keyword evidence="3 11" id="KW-1134">Transmembrane beta strand</keyword>
<evidence type="ECO:0000256" key="1">
    <source>
        <dbReference type="ARBA" id="ARBA00004571"/>
    </source>
</evidence>
<dbReference type="PROSITE" id="PS52016">
    <property type="entry name" value="TONB_DEPENDENT_REC_3"/>
    <property type="match status" value="1"/>
</dbReference>
<accession>A0AAU7QFG2</accession>
<dbReference type="InterPro" id="IPR039426">
    <property type="entry name" value="TonB-dep_rcpt-like"/>
</dbReference>
<evidence type="ECO:0000256" key="11">
    <source>
        <dbReference type="PROSITE-ProRule" id="PRU01360"/>
    </source>
</evidence>
<evidence type="ECO:0000256" key="9">
    <source>
        <dbReference type="ARBA" id="ARBA00023136"/>
    </source>
</evidence>
<evidence type="ECO:0000256" key="7">
    <source>
        <dbReference type="ARBA" id="ARBA00023004"/>
    </source>
</evidence>
<name>A0AAU7QFG2_9GAMM</name>
<keyword evidence="4" id="KW-0410">Iron transport</keyword>
<proteinExistence type="inferred from homology"/>
<dbReference type="AlphaFoldDB" id="A0AAU7QFG2"/>
<comment type="subcellular location">
    <subcellularLocation>
        <location evidence="1 11">Cell outer membrane</location>
        <topology evidence="1 11">Multi-pass membrane protein</topology>
    </subcellularLocation>
</comment>
<dbReference type="Gene3D" id="2.40.170.20">
    <property type="entry name" value="TonB-dependent receptor, beta-barrel domain"/>
    <property type="match status" value="1"/>
</dbReference>
<comment type="similarity">
    <text evidence="11">Belongs to the TonB-dependent receptor family.</text>
</comment>
<feature type="domain" description="TonB-dependent receptor plug" evidence="12">
    <location>
        <begin position="4"/>
        <end position="50"/>
    </location>
</feature>
<keyword evidence="2 11" id="KW-0813">Transport</keyword>
<dbReference type="InterPro" id="IPR012910">
    <property type="entry name" value="Plug_dom"/>
</dbReference>
<evidence type="ECO:0000259" key="12">
    <source>
        <dbReference type="Pfam" id="PF07715"/>
    </source>
</evidence>
<keyword evidence="13" id="KW-0675">Receptor</keyword>
<keyword evidence="8" id="KW-0406">Ion transport</keyword>
<keyword evidence="9 11" id="KW-0472">Membrane</keyword>
<sequence>MEQFLDGARMPSDTSFGYAIANFDPYGLERIEILHGPASVLYGQVNPGGVANLVSKRPTETPVHEVFTTVGSHNRYQAGFDLGGGNSRMTANCFIG</sequence>
<dbReference type="SUPFAM" id="SSF56935">
    <property type="entry name" value="Porins"/>
    <property type="match status" value="1"/>
</dbReference>
<dbReference type="PANTHER" id="PTHR32552">
    <property type="entry name" value="FERRICHROME IRON RECEPTOR-RELATED"/>
    <property type="match status" value="1"/>
</dbReference>
<dbReference type="GO" id="GO:0009279">
    <property type="term" value="C:cell outer membrane"/>
    <property type="evidence" value="ECO:0007669"/>
    <property type="project" value="UniProtKB-SubCell"/>
</dbReference>
<evidence type="ECO:0000313" key="13">
    <source>
        <dbReference type="EMBL" id="XBS71883.1"/>
    </source>
</evidence>
<protein>
    <submittedName>
        <fullName evidence="13">TonB-dependent receptor plug domain-containing protein</fullName>
    </submittedName>
</protein>
<evidence type="ECO:0000256" key="6">
    <source>
        <dbReference type="ARBA" id="ARBA00022729"/>
    </source>
</evidence>
<evidence type="ECO:0000256" key="3">
    <source>
        <dbReference type="ARBA" id="ARBA00022452"/>
    </source>
</evidence>
<keyword evidence="5 11" id="KW-0812">Transmembrane</keyword>
<evidence type="ECO:0000256" key="5">
    <source>
        <dbReference type="ARBA" id="ARBA00022692"/>
    </source>
</evidence>
<keyword evidence="7" id="KW-0408">Iron</keyword>